<dbReference type="AlphaFoldDB" id="A0A427T8L2"/>
<proteinExistence type="predicted"/>
<name>A0A427T8L2_9PSEU</name>
<reference evidence="1 2" key="1">
    <citation type="submission" date="2018-12" db="EMBL/GenBank/DDBJ databases">
        <title>Amycolatopsis eburnea sp. nov. actinomycete associate with arbuscular mycorrhiza fungal spore.</title>
        <authorList>
            <person name="Lumyong S."/>
            <person name="Chaiya L."/>
        </authorList>
    </citation>
    <scope>NUCLEOTIDE SEQUENCE [LARGE SCALE GENOMIC DNA]</scope>
    <source>
        <strain evidence="1 2">GLM-1</strain>
    </source>
</reference>
<keyword evidence="2" id="KW-1185">Reference proteome</keyword>
<protein>
    <submittedName>
        <fullName evidence="1">Uncharacterized protein</fullName>
    </submittedName>
</protein>
<comment type="caution">
    <text evidence="1">The sequence shown here is derived from an EMBL/GenBank/DDBJ whole genome shotgun (WGS) entry which is preliminary data.</text>
</comment>
<gene>
    <name evidence="1" type="ORF">EIY87_20055</name>
</gene>
<dbReference type="Proteomes" id="UP000267081">
    <property type="component" value="Unassembled WGS sequence"/>
</dbReference>
<sequence>MTATVTADAVAEAYHQCREATELLGGLVLDAGGTRASSEKALREALSATRAAVAAVRFALVADHDRT</sequence>
<dbReference type="EMBL" id="RSEC01000046">
    <property type="protein sequence ID" value="RSD17101.1"/>
    <property type="molecule type" value="Genomic_DNA"/>
</dbReference>
<accession>A0A427T8L2</accession>
<dbReference type="RefSeq" id="WP_125310413.1">
    <property type="nucleotide sequence ID" value="NZ_RSEC01000046.1"/>
</dbReference>
<organism evidence="1 2">
    <name type="scientific">Amycolatopsis eburnea</name>
    <dbReference type="NCBI Taxonomy" id="2267691"/>
    <lineage>
        <taxon>Bacteria</taxon>
        <taxon>Bacillati</taxon>
        <taxon>Actinomycetota</taxon>
        <taxon>Actinomycetes</taxon>
        <taxon>Pseudonocardiales</taxon>
        <taxon>Pseudonocardiaceae</taxon>
        <taxon>Amycolatopsis</taxon>
    </lineage>
</organism>
<evidence type="ECO:0000313" key="1">
    <source>
        <dbReference type="EMBL" id="RSD17101.1"/>
    </source>
</evidence>
<evidence type="ECO:0000313" key="2">
    <source>
        <dbReference type="Proteomes" id="UP000267081"/>
    </source>
</evidence>